<name>A0A6A0AB21_HAELA</name>
<feature type="region of interest" description="Disordered" evidence="2">
    <location>
        <begin position="251"/>
        <end position="270"/>
    </location>
</feature>
<dbReference type="AlphaFoldDB" id="A0A6A0AB21"/>
<dbReference type="Gene3D" id="6.10.140.180">
    <property type="match status" value="1"/>
</dbReference>
<dbReference type="Pfam" id="PF04157">
    <property type="entry name" value="EAP30"/>
    <property type="match status" value="1"/>
</dbReference>
<comment type="caution">
    <text evidence="3">The sequence shown here is derived from an EMBL/GenBank/DDBJ whole genome shotgun (WGS) entry which is preliminary data.</text>
</comment>
<feature type="non-terminal residue" evidence="3">
    <location>
        <position position="1"/>
    </location>
</feature>
<dbReference type="Gene3D" id="1.10.10.10">
    <property type="entry name" value="Winged helix-like DNA-binding domain superfamily/Winged helix DNA-binding domain"/>
    <property type="match status" value="1"/>
</dbReference>
<dbReference type="InterPro" id="IPR036390">
    <property type="entry name" value="WH_DNA-bd_sf"/>
</dbReference>
<proteinExistence type="inferred from homology"/>
<dbReference type="GO" id="GO:0043328">
    <property type="term" value="P:protein transport to vacuole involved in ubiquitin-dependent protein catabolic process via the multivesicular body sorting pathway"/>
    <property type="evidence" value="ECO:0007669"/>
    <property type="project" value="TreeGrafter"/>
</dbReference>
<gene>
    <name evidence="3" type="ORF">HaLaN_28596</name>
</gene>
<protein>
    <submittedName>
        <fullName evidence="3">Vacuolar protein sorting-associated protein</fullName>
    </submittedName>
</protein>
<evidence type="ECO:0000256" key="2">
    <source>
        <dbReference type="SAM" id="MobiDB-lite"/>
    </source>
</evidence>
<accession>A0A6A0AB21</accession>
<dbReference type="SUPFAM" id="SSF46785">
    <property type="entry name" value="Winged helix' DNA-binding domain"/>
    <property type="match status" value="1"/>
</dbReference>
<dbReference type="InterPro" id="IPR036388">
    <property type="entry name" value="WH-like_DNA-bd_sf"/>
</dbReference>
<sequence>MRRGPGLAGLQQDALKREQYKQIGDEVKNSNLEAMKQQMSLFKSKLEEFARKHKADIRRDPELRARFHQMCANIGVDPLASNKGLWTHALGFGDFYYELGVQIVEACLASRSADGGLLELGALTRAVNRRRGGQVDPVTSARHQGIEVFRGRLHARGHWHAAVRAQCARGAEPGQEQGARAGPEQGLCEPGADHGRLGVDQATLHGGVAGPAGRGAGSGGRWPAQHAVRAPVLVPLPKHPVSLPVIEGLTPSLHTPHPCPRYQPSLHKQA</sequence>
<dbReference type="PANTHER" id="PTHR12806">
    <property type="entry name" value="EAP30 SUBUNIT OF ELL COMPLEX"/>
    <property type="match status" value="1"/>
</dbReference>
<comment type="similarity">
    <text evidence="1">Belongs to the SNF8 family.</text>
</comment>
<evidence type="ECO:0000256" key="1">
    <source>
        <dbReference type="ARBA" id="ARBA00009834"/>
    </source>
</evidence>
<keyword evidence="4" id="KW-1185">Reference proteome</keyword>
<evidence type="ECO:0000313" key="3">
    <source>
        <dbReference type="EMBL" id="GFH29858.1"/>
    </source>
</evidence>
<organism evidence="3 4">
    <name type="scientific">Haematococcus lacustris</name>
    <name type="common">Green alga</name>
    <name type="synonym">Haematococcus pluvialis</name>
    <dbReference type="NCBI Taxonomy" id="44745"/>
    <lineage>
        <taxon>Eukaryota</taxon>
        <taxon>Viridiplantae</taxon>
        <taxon>Chlorophyta</taxon>
        <taxon>core chlorophytes</taxon>
        <taxon>Chlorophyceae</taxon>
        <taxon>CS clade</taxon>
        <taxon>Chlamydomonadales</taxon>
        <taxon>Haematococcaceae</taxon>
        <taxon>Haematococcus</taxon>
    </lineage>
</organism>
<dbReference type="InterPro" id="IPR016689">
    <property type="entry name" value="ESCRT-2_cplx_Snf8"/>
</dbReference>
<reference evidence="3 4" key="1">
    <citation type="submission" date="2020-02" db="EMBL/GenBank/DDBJ databases">
        <title>Draft genome sequence of Haematococcus lacustris strain NIES-144.</title>
        <authorList>
            <person name="Morimoto D."/>
            <person name="Nakagawa S."/>
            <person name="Yoshida T."/>
            <person name="Sawayama S."/>
        </authorList>
    </citation>
    <scope>NUCLEOTIDE SEQUENCE [LARGE SCALE GENOMIC DNA]</scope>
    <source>
        <strain evidence="3 4">NIES-144</strain>
    </source>
</reference>
<dbReference type="Proteomes" id="UP000485058">
    <property type="component" value="Unassembled WGS sequence"/>
</dbReference>
<dbReference type="GO" id="GO:0000814">
    <property type="term" value="C:ESCRT II complex"/>
    <property type="evidence" value="ECO:0007669"/>
    <property type="project" value="InterPro"/>
</dbReference>
<evidence type="ECO:0000313" key="4">
    <source>
        <dbReference type="Proteomes" id="UP000485058"/>
    </source>
</evidence>
<dbReference type="InterPro" id="IPR040608">
    <property type="entry name" value="Snf8/Vps36"/>
</dbReference>
<dbReference type="EMBL" id="BLLF01004564">
    <property type="protein sequence ID" value="GFH29858.1"/>
    <property type="molecule type" value="Genomic_DNA"/>
</dbReference>
<dbReference type="PANTHER" id="PTHR12806:SF0">
    <property type="entry name" value="VACUOLAR-SORTING PROTEIN SNF8"/>
    <property type="match status" value="1"/>
</dbReference>